<evidence type="ECO:0000313" key="1">
    <source>
        <dbReference type="EMBL" id="UGS35378.1"/>
    </source>
</evidence>
<dbReference type="Proteomes" id="UP001162834">
    <property type="component" value="Chromosome"/>
</dbReference>
<accession>A0A9E6XWH1</accession>
<keyword evidence="2" id="KW-1185">Reference proteome</keyword>
<dbReference type="EMBL" id="CP087164">
    <property type="protein sequence ID" value="UGS35378.1"/>
    <property type="molecule type" value="Genomic_DNA"/>
</dbReference>
<protein>
    <submittedName>
        <fullName evidence="1">Uncharacterized protein</fullName>
    </submittedName>
</protein>
<evidence type="ECO:0000313" key="2">
    <source>
        <dbReference type="Proteomes" id="UP001162834"/>
    </source>
</evidence>
<dbReference type="KEGG" id="sbae:DSM104329_01766"/>
<name>A0A9E6XWH1_9ACTN</name>
<organism evidence="1 2">
    <name type="scientific">Capillimicrobium parvum</name>
    <dbReference type="NCBI Taxonomy" id="2884022"/>
    <lineage>
        <taxon>Bacteria</taxon>
        <taxon>Bacillati</taxon>
        <taxon>Actinomycetota</taxon>
        <taxon>Thermoleophilia</taxon>
        <taxon>Solirubrobacterales</taxon>
        <taxon>Capillimicrobiaceae</taxon>
        <taxon>Capillimicrobium</taxon>
    </lineage>
</organism>
<dbReference type="AlphaFoldDB" id="A0A9E6XWH1"/>
<proteinExistence type="predicted"/>
<dbReference type="RefSeq" id="WP_259315066.1">
    <property type="nucleotide sequence ID" value="NZ_CP087164.1"/>
</dbReference>
<reference evidence="1" key="1">
    <citation type="journal article" date="2022" name="Int. J. Syst. Evol. Microbiol.">
        <title>Pseudomonas aegrilactucae sp. nov. and Pseudomonas morbosilactucae sp. nov., pathogens causing bacterial rot of lettuce in Japan.</title>
        <authorList>
            <person name="Sawada H."/>
            <person name="Fujikawa T."/>
            <person name="Satou M."/>
        </authorList>
    </citation>
    <scope>NUCLEOTIDE SEQUENCE</scope>
    <source>
        <strain evidence="1">0166_1</strain>
    </source>
</reference>
<gene>
    <name evidence="1" type="ORF">DSM104329_01766</name>
</gene>
<sequence length="56" mass="6274">MGVASRPEIHDERRLAELGYEQSLHHGWTSFSNFAISFTIISLFAVLDEDAPVRGV</sequence>